<feature type="non-terminal residue" evidence="2">
    <location>
        <position position="1"/>
    </location>
</feature>
<comment type="caution">
    <text evidence="2">The sequence shown here is derived from an EMBL/GenBank/DDBJ whole genome shotgun (WGS) entry which is preliminary data.</text>
</comment>
<dbReference type="AlphaFoldDB" id="A0A0F9EN91"/>
<reference evidence="2" key="1">
    <citation type="journal article" date="2015" name="Nature">
        <title>Complex archaea that bridge the gap between prokaryotes and eukaryotes.</title>
        <authorList>
            <person name="Spang A."/>
            <person name="Saw J.H."/>
            <person name="Jorgensen S.L."/>
            <person name="Zaremba-Niedzwiedzka K."/>
            <person name="Martijn J."/>
            <person name="Lind A.E."/>
            <person name="van Eijk R."/>
            <person name="Schleper C."/>
            <person name="Guy L."/>
            <person name="Ettema T.J."/>
        </authorList>
    </citation>
    <scope>NUCLEOTIDE SEQUENCE</scope>
</reference>
<protein>
    <submittedName>
        <fullName evidence="2">Uncharacterized protein</fullName>
    </submittedName>
</protein>
<organism evidence="2">
    <name type="scientific">marine sediment metagenome</name>
    <dbReference type="NCBI Taxonomy" id="412755"/>
    <lineage>
        <taxon>unclassified sequences</taxon>
        <taxon>metagenomes</taxon>
        <taxon>ecological metagenomes</taxon>
    </lineage>
</organism>
<accession>A0A0F9EN91</accession>
<evidence type="ECO:0000256" key="1">
    <source>
        <dbReference type="SAM" id="MobiDB-lite"/>
    </source>
</evidence>
<feature type="region of interest" description="Disordered" evidence="1">
    <location>
        <begin position="92"/>
        <end position="128"/>
    </location>
</feature>
<gene>
    <name evidence="2" type="ORF">LCGC14_2054110</name>
</gene>
<proteinExistence type="predicted"/>
<name>A0A0F9EN91_9ZZZZ</name>
<evidence type="ECO:0000313" key="2">
    <source>
        <dbReference type="EMBL" id="KKL75514.1"/>
    </source>
</evidence>
<sequence length="128" mass="14035">HEIDGQDRWKFPPASKELTIEIALAINACVEGKLNEYTLLLSTGDLLVLDYNIRQGHKNMEGARGQDILLKVFHALSQLALGYEVGGDDQTYKDAIAEEEKEEGKEETDATTKSGSNQDADTNQDAGP</sequence>
<dbReference type="EMBL" id="LAZR01024328">
    <property type="protein sequence ID" value="KKL75514.1"/>
    <property type="molecule type" value="Genomic_DNA"/>
</dbReference>
<feature type="compositionally biased region" description="Basic and acidic residues" evidence="1">
    <location>
        <begin position="92"/>
        <end position="110"/>
    </location>
</feature>
<feature type="compositionally biased region" description="Polar residues" evidence="1">
    <location>
        <begin position="114"/>
        <end position="128"/>
    </location>
</feature>